<protein>
    <submittedName>
        <fullName evidence="2">Conotoxin</fullName>
    </submittedName>
</protein>
<evidence type="ECO:0000256" key="1">
    <source>
        <dbReference type="SAM" id="SignalP"/>
    </source>
</evidence>
<accession>A0A291C2G6</accession>
<keyword evidence="1" id="KW-0732">Signal</keyword>
<evidence type="ECO:0000313" key="2">
    <source>
        <dbReference type="EMBL" id="ATF27661.1"/>
    </source>
</evidence>
<organism evidence="2">
    <name type="scientific">Conus praecellens</name>
    <name type="common">Admirable cone</name>
    <dbReference type="NCBI Taxonomy" id="128530"/>
    <lineage>
        <taxon>Eukaryota</taxon>
        <taxon>Metazoa</taxon>
        <taxon>Spiralia</taxon>
        <taxon>Lophotrochozoa</taxon>
        <taxon>Mollusca</taxon>
        <taxon>Gastropoda</taxon>
        <taxon>Caenogastropoda</taxon>
        <taxon>Neogastropoda</taxon>
        <taxon>Conoidea</taxon>
        <taxon>Conidae</taxon>
        <taxon>Conus</taxon>
        <taxon>Turriconus</taxon>
    </lineage>
</organism>
<sequence>MSTLRMMLLILLLLLPMAAFADDRPTIRGQRSAKFLKSITKRECDQGRPCTSGKWCCDDCCKRSNCGCRWEILDGIRYRVCDC</sequence>
<dbReference type="AlphaFoldDB" id="A0A291C2G6"/>
<reference evidence="2" key="2">
    <citation type="submission" date="2017-07" db="EMBL/GenBank/DDBJ databases">
        <authorList>
            <person name="Sun Z.S."/>
            <person name="Albrecht U."/>
            <person name="Echele G."/>
            <person name="Lee C.C."/>
        </authorList>
    </citation>
    <scope>NUCLEOTIDE SEQUENCE</scope>
    <source>
        <strain evidence="2">N_Ps1</strain>
    </source>
</reference>
<reference evidence="2" key="1">
    <citation type="journal article" date="2017" name="Genome Biol. Evol.">
        <title>Divergence of the Venom Exogene Repertoire in Two Sister Species of Turriconus.</title>
        <authorList>
            <person name="Li Q."/>
            <person name="Barghi N."/>
            <person name="Lu A."/>
            <person name="Fedosov A.E."/>
            <person name="Bandyopadhyay P.K."/>
            <person name="Lluisma A.O."/>
            <person name="Concepcion G.P."/>
            <person name="Yandell M."/>
            <person name="Olivera B.M."/>
            <person name="Safavi-Hemami H."/>
        </authorList>
    </citation>
    <scope>NUCLEOTIDE SEQUENCE</scope>
    <source>
        <strain evidence="2">N_Ps1</strain>
    </source>
</reference>
<name>A0A291C2G6_CONPC</name>
<proteinExistence type="evidence at transcript level"/>
<feature type="chain" id="PRO_5012335325" evidence="1">
    <location>
        <begin position="22"/>
        <end position="83"/>
    </location>
</feature>
<dbReference type="EMBL" id="MF576827">
    <property type="protein sequence ID" value="ATF27661.1"/>
    <property type="molecule type" value="mRNA"/>
</dbReference>
<feature type="signal peptide" evidence="1">
    <location>
        <begin position="1"/>
        <end position="21"/>
    </location>
</feature>